<evidence type="ECO:0008006" key="3">
    <source>
        <dbReference type="Google" id="ProtNLM"/>
    </source>
</evidence>
<protein>
    <recommendedName>
        <fullName evidence="3">SRPBCC domain-containing protein</fullName>
    </recommendedName>
</protein>
<proteinExistence type="predicted"/>
<keyword evidence="2" id="KW-1185">Reference proteome</keyword>
<reference evidence="2" key="1">
    <citation type="submission" date="2023-07" db="EMBL/GenBank/DDBJ databases">
        <authorList>
            <person name="Luz R."/>
            <person name="Cordeiro R."/>
            <person name="Fonseca A."/>
            <person name="Goncalves V."/>
        </authorList>
    </citation>
    <scope>NUCLEOTIDE SEQUENCE [LARGE SCALE GENOMIC DNA]</scope>
    <source>
        <strain evidence="2">BACA0444</strain>
    </source>
</reference>
<dbReference type="Proteomes" id="UP001268256">
    <property type="component" value="Unassembled WGS sequence"/>
</dbReference>
<gene>
    <name evidence="1" type="ORF">RIF25_12750</name>
</gene>
<dbReference type="EMBL" id="JAVMIP010000015">
    <property type="protein sequence ID" value="MDS3861674.1"/>
    <property type="molecule type" value="Genomic_DNA"/>
</dbReference>
<dbReference type="RefSeq" id="WP_322878910.1">
    <property type="nucleotide sequence ID" value="NZ_JAVMIP010000015.1"/>
</dbReference>
<name>A0AAE4JZ37_9CYAN</name>
<sequence>MLGNFQRSQIRIEIPATEIQLYDSLTKPELMEQWLWPQRLSAGLPERLYPGLTFTTALGPIAVEHQVEQVASHGLQLILRRGIDGVHEWYWGEGWVQSSLEGISLLPLDLGQSLTLLRLREFIRRYC</sequence>
<organism evidence="1 2">
    <name type="scientific">Pseudocalidococcus azoricus BACA0444</name>
    <dbReference type="NCBI Taxonomy" id="2918990"/>
    <lineage>
        <taxon>Bacteria</taxon>
        <taxon>Bacillati</taxon>
        <taxon>Cyanobacteriota</taxon>
        <taxon>Cyanophyceae</taxon>
        <taxon>Acaryochloridales</taxon>
        <taxon>Thermosynechococcaceae</taxon>
        <taxon>Pseudocalidococcus</taxon>
        <taxon>Pseudocalidococcus azoricus</taxon>
    </lineage>
</organism>
<accession>A0AAE4JZ37</accession>
<comment type="caution">
    <text evidence="1">The sequence shown here is derived from an EMBL/GenBank/DDBJ whole genome shotgun (WGS) entry which is preliminary data.</text>
</comment>
<evidence type="ECO:0000313" key="2">
    <source>
        <dbReference type="Proteomes" id="UP001268256"/>
    </source>
</evidence>
<evidence type="ECO:0000313" key="1">
    <source>
        <dbReference type="EMBL" id="MDS3861674.1"/>
    </source>
</evidence>
<dbReference type="AlphaFoldDB" id="A0AAE4JZ37"/>